<reference evidence="1 2" key="1">
    <citation type="submission" date="2018-06" db="EMBL/GenBank/DDBJ databases">
        <authorList>
            <consortium name="Pathogen Informatics"/>
            <person name="Doyle S."/>
        </authorList>
    </citation>
    <scope>NUCLEOTIDE SEQUENCE [LARGE SCALE GENOMIC DNA]</scope>
    <source>
        <strain evidence="1 2">NCTC12123</strain>
    </source>
</reference>
<dbReference type="AlphaFoldDB" id="A0A376F9Q7"/>
<dbReference type="EMBL" id="UFYI01000007">
    <property type="protein sequence ID" value="STD20407.1"/>
    <property type="molecule type" value="Genomic_DNA"/>
</dbReference>
<dbReference type="Proteomes" id="UP000255163">
    <property type="component" value="Unassembled WGS sequence"/>
</dbReference>
<gene>
    <name evidence="1" type="ORF">NCTC12123_01918</name>
</gene>
<sequence>MVVYKSFLPLHISTLSEAQIYKYLKITQPQIAKRI</sequence>
<evidence type="ECO:0000313" key="2">
    <source>
        <dbReference type="Proteomes" id="UP000255163"/>
    </source>
</evidence>
<proteinExistence type="predicted"/>
<protein>
    <submittedName>
        <fullName evidence="1">Uncharacterized protein</fullName>
    </submittedName>
</protein>
<organism evidence="1 2">
    <name type="scientific">Enterobacter asburiae</name>
    <dbReference type="NCBI Taxonomy" id="61645"/>
    <lineage>
        <taxon>Bacteria</taxon>
        <taxon>Pseudomonadati</taxon>
        <taxon>Pseudomonadota</taxon>
        <taxon>Gammaproteobacteria</taxon>
        <taxon>Enterobacterales</taxon>
        <taxon>Enterobacteriaceae</taxon>
        <taxon>Enterobacter</taxon>
        <taxon>Enterobacter cloacae complex</taxon>
    </lineage>
</organism>
<accession>A0A376F9Q7</accession>
<evidence type="ECO:0000313" key="1">
    <source>
        <dbReference type="EMBL" id="STD20407.1"/>
    </source>
</evidence>
<name>A0A376F9Q7_ENTAS</name>